<reference evidence="1" key="1">
    <citation type="submission" date="2022-12" db="EMBL/GenBank/DDBJ databases">
        <title>Genome Sequence of Lasiodiplodia mahajangana.</title>
        <authorList>
            <person name="Buettner E."/>
        </authorList>
    </citation>
    <scope>NUCLEOTIDE SEQUENCE</scope>
    <source>
        <strain evidence="1">VT137</strain>
    </source>
</reference>
<dbReference type="Proteomes" id="UP001153332">
    <property type="component" value="Unassembled WGS sequence"/>
</dbReference>
<evidence type="ECO:0000313" key="1">
    <source>
        <dbReference type="EMBL" id="KAJ8125862.1"/>
    </source>
</evidence>
<keyword evidence="2" id="KW-1185">Reference proteome</keyword>
<dbReference type="EMBL" id="JAPUUL010002143">
    <property type="protein sequence ID" value="KAJ8125862.1"/>
    <property type="molecule type" value="Genomic_DNA"/>
</dbReference>
<accession>A0ACC2JEX7</accession>
<evidence type="ECO:0000313" key="2">
    <source>
        <dbReference type="Proteomes" id="UP001153332"/>
    </source>
</evidence>
<sequence>MATSSSSCLCVEALTKAREKVQAMTQISLEGALEVCEEIVTSSRQWSNCAEHPAASSAQIWESQLQMCQKLLALLEAATTVYRLSDEASQQSQLRTLDSMRDPLPGPVQETTQAVVCFHSTMSLGLGSAAADGTTGLPSSRRWAAGCETIDLVKQHEEEQGCRICSYLSPVMMSQPVGLIEYNKETASPGPTKQMQGRSAKSKGFTVARSCQGTRQYFVFGILVSPSRFSEVAFDLSIRDVHKCATCCAIKRVVNRRSPTLPPDHHPFLIVLLGLAFAMLSGRVASLFRHVAPRSAVAQSEIPVAAIPGGRRSTRWLSSTRRTNSSLKDTFESACSTREIPGVVLLATNQTGSWNYIKAFGRRSTHESVSDEPLDEDCPMWIASCTKLLTSTASMQCVERGWVGLDDDDVRGCLHELRDIDIINPTATGRGLLTTKNVRPITLRHASPVHSGSRDEPDLEDCLSSGGIYATPPEYVKVLRALLCDASAGPAFDATLAPSSQLLRRSTAEAMFEPQLNEAGRKALLAVSEIPKLNLMLGGMPVATKKDWGLGGMLVMDDLPGWRQKGTMTWGGTPNLTWWIDPKAELCGLYAGQLMPVGDKISVEMTELFEREMYARAKQAFSILGLIREICTLI</sequence>
<gene>
    <name evidence="1" type="ORF">O1611_g7775</name>
</gene>
<proteinExistence type="predicted"/>
<name>A0ACC2JEX7_9PEZI</name>
<protein>
    <submittedName>
        <fullName evidence="1">Uncharacterized protein</fullName>
    </submittedName>
</protein>
<comment type="caution">
    <text evidence="1">The sequence shown here is derived from an EMBL/GenBank/DDBJ whole genome shotgun (WGS) entry which is preliminary data.</text>
</comment>
<organism evidence="1 2">
    <name type="scientific">Lasiodiplodia mahajangana</name>
    <dbReference type="NCBI Taxonomy" id="1108764"/>
    <lineage>
        <taxon>Eukaryota</taxon>
        <taxon>Fungi</taxon>
        <taxon>Dikarya</taxon>
        <taxon>Ascomycota</taxon>
        <taxon>Pezizomycotina</taxon>
        <taxon>Dothideomycetes</taxon>
        <taxon>Dothideomycetes incertae sedis</taxon>
        <taxon>Botryosphaeriales</taxon>
        <taxon>Botryosphaeriaceae</taxon>
        <taxon>Lasiodiplodia</taxon>
    </lineage>
</organism>